<evidence type="ECO:0000256" key="9">
    <source>
        <dbReference type="ARBA" id="ARBA00022832"/>
    </source>
</evidence>
<reference evidence="20" key="2">
    <citation type="submission" date="2021-04" db="EMBL/GenBank/DDBJ databases">
        <authorList>
            <person name="Gilroy R."/>
        </authorList>
    </citation>
    <scope>NUCLEOTIDE SEQUENCE</scope>
    <source>
        <strain evidence="20">USASDec5-558</strain>
    </source>
</reference>
<dbReference type="FunFam" id="3.40.47.10:FF:000005">
    <property type="entry name" value="3-oxoacyl-[acyl-carrier-protein] synthase I"/>
    <property type="match status" value="1"/>
</dbReference>
<comment type="pathway">
    <text evidence="2">Lipid metabolism; fatty acid biosynthesis.</text>
</comment>
<comment type="subcellular location">
    <subcellularLocation>
        <location evidence="1">Cytoplasm</location>
    </subcellularLocation>
</comment>
<dbReference type="FunFam" id="3.40.47.10:FF:000006">
    <property type="entry name" value="3-oxoacyl-[acyl-carrier-protein] synthase I"/>
    <property type="match status" value="1"/>
</dbReference>
<comment type="catalytic activity">
    <reaction evidence="16">
        <text>(3Z)-decenoyl-[ACP] + malonyl-[ACP] + H(+) = 3-oxo-(5Z)-dodecenoyl-[ACP] + holo-[ACP] + CO2</text>
        <dbReference type="Rhea" id="RHEA:54940"/>
        <dbReference type="Rhea" id="RHEA-COMP:9623"/>
        <dbReference type="Rhea" id="RHEA-COMP:9685"/>
        <dbReference type="Rhea" id="RHEA-COMP:9927"/>
        <dbReference type="Rhea" id="RHEA-COMP:14042"/>
        <dbReference type="ChEBI" id="CHEBI:15378"/>
        <dbReference type="ChEBI" id="CHEBI:16526"/>
        <dbReference type="ChEBI" id="CHEBI:64479"/>
        <dbReference type="ChEBI" id="CHEBI:78449"/>
        <dbReference type="ChEBI" id="CHEBI:78798"/>
        <dbReference type="ChEBI" id="CHEBI:138410"/>
    </reaction>
    <physiologicalReaction direction="left-to-right" evidence="16">
        <dbReference type="Rhea" id="RHEA:54941"/>
    </physiologicalReaction>
</comment>
<dbReference type="InterPro" id="IPR016039">
    <property type="entry name" value="Thiolase-like"/>
</dbReference>
<evidence type="ECO:0000256" key="8">
    <source>
        <dbReference type="ARBA" id="ARBA00022679"/>
    </source>
</evidence>
<dbReference type="CDD" id="cd00834">
    <property type="entry name" value="KAS_I_II"/>
    <property type="match status" value="1"/>
</dbReference>
<keyword evidence="11" id="KW-0275">Fatty acid biosynthesis</keyword>
<dbReference type="EC" id="2.3.1.41" evidence="5"/>
<evidence type="ECO:0000256" key="10">
    <source>
        <dbReference type="ARBA" id="ARBA00023098"/>
    </source>
</evidence>
<dbReference type="Gene3D" id="3.40.47.10">
    <property type="match status" value="2"/>
</dbReference>
<comment type="catalytic activity">
    <reaction evidence="17">
        <text>a fatty acyl-[ACP] + malonyl-[ACP] + H(+) = a 3-oxoacyl-[ACP] + holo-[ACP] + CO2</text>
        <dbReference type="Rhea" id="RHEA:22836"/>
        <dbReference type="Rhea" id="RHEA-COMP:9623"/>
        <dbReference type="Rhea" id="RHEA-COMP:9685"/>
        <dbReference type="Rhea" id="RHEA-COMP:9916"/>
        <dbReference type="Rhea" id="RHEA-COMP:14125"/>
        <dbReference type="ChEBI" id="CHEBI:15378"/>
        <dbReference type="ChEBI" id="CHEBI:16526"/>
        <dbReference type="ChEBI" id="CHEBI:64479"/>
        <dbReference type="ChEBI" id="CHEBI:78449"/>
        <dbReference type="ChEBI" id="CHEBI:78776"/>
        <dbReference type="ChEBI" id="CHEBI:138651"/>
        <dbReference type="EC" id="2.3.1.41"/>
    </reaction>
    <physiologicalReaction direction="left-to-right" evidence="17">
        <dbReference type="Rhea" id="RHEA:22837"/>
    </physiologicalReaction>
</comment>
<dbReference type="AlphaFoldDB" id="A0A9D1WEI4"/>
<feature type="domain" description="Ketosynthase family 3 (KS3)" evidence="19">
    <location>
        <begin position="3"/>
        <end position="403"/>
    </location>
</feature>
<dbReference type="GO" id="GO:0005829">
    <property type="term" value="C:cytosol"/>
    <property type="evidence" value="ECO:0007669"/>
    <property type="project" value="TreeGrafter"/>
</dbReference>
<dbReference type="InterPro" id="IPR000794">
    <property type="entry name" value="Beta-ketoacyl_synthase"/>
</dbReference>
<keyword evidence="8 18" id="KW-0808">Transferase</keyword>
<proteinExistence type="inferred from homology"/>
<evidence type="ECO:0000256" key="4">
    <source>
        <dbReference type="ARBA" id="ARBA00011738"/>
    </source>
</evidence>
<keyword evidence="7" id="KW-0444">Lipid biosynthesis</keyword>
<keyword evidence="6" id="KW-0963">Cytoplasm</keyword>
<accession>A0A9D1WEI4</accession>
<evidence type="ECO:0000259" key="19">
    <source>
        <dbReference type="PROSITE" id="PS52004"/>
    </source>
</evidence>
<name>A0A9D1WEI4_9GAMM</name>
<dbReference type="InterPro" id="IPR014031">
    <property type="entry name" value="Ketoacyl_synth_C"/>
</dbReference>
<comment type="subunit">
    <text evidence="4">Homodimer.</text>
</comment>
<keyword evidence="10" id="KW-0443">Lipid metabolism</keyword>
<dbReference type="Pfam" id="PF00109">
    <property type="entry name" value="ketoacyl-synt"/>
    <property type="match status" value="1"/>
</dbReference>
<dbReference type="GO" id="GO:0006633">
    <property type="term" value="P:fatty acid biosynthetic process"/>
    <property type="evidence" value="ECO:0007669"/>
    <property type="project" value="UniProtKB-KW"/>
</dbReference>
<evidence type="ECO:0000256" key="1">
    <source>
        <dbReference type="ARBA" id="ARBA00004496"/>
    </source>
</evidence>
<reference evidence="20" key="1">
    <citation type="journal article" date="2021" name="PeerJ">
        <title>Extensive microbial diversity within the chicken gut microbiome revealed by metagenomics and culture.</title>
        <authorList>
            <person name="Gilroy R."/>
            <person name="Ravi A."/>
            <person name="Getino M."/>
            <person name="Pursley I."/>
            <person name="Horton D.L."/>
            <person name="Alikhan N.F."/>
            <person name="Baker D."/>
            <person name="Gharbi K."/>
            <person name="Hall N."/>
            <person name="Watson M."/>
            <person name="Adriaenssens E.M."/>
            <person name="Foster-Nyarko E."/>
            <person name="Jarju S."/>
            <person name="Secka A."/>
            <person name="Antonio M."/>
            <person name="Oren A."/>
            <person name="Chaudhuri R.R."/>
            <person name="La Ragione R."/>
            <person name="Hildebrand F."/>
            <person name="Pallen M.J."/>
        </authorList>
    </citation>
    <scope>NUCLEOTIDE SEQUENCE</scope>
    <source>
        <strain evidence="20">USASDec5-558</strain>
    </source>
</reference>
<dbReference type="SUPFAM" id="SSF53901">
    <property type="entry name" value="Thiolase-like"/>
    <property type="match status" value="2"/>
</dbReference>
<organism evidence="20 21">
    <name type="scientific">Candidatus Anaerobiospirillum pullistercoris</name>
    <dbReference type="NCBI Taxonomy" id="2838452"/>
    <lineage>
        <taxon>Bacteria</taxon>
        <taxon>Pseudomonadati</taxon>
        <taxon>Pseudomonadota</taxon>
        <taxon>Gammaproteobacteria</taxon>
        <taxon>Aeromonadales</taxon>
        <taxon>Succinivibrionaceae</taxon>
        <taxon>Anaerobiospirillum</taxon>
    </lineage>
</organism>
<evidence type="ECO:0000256" key="18">
    <source>
        <dbReference type="RuleBase" id="RU003694"/>
    </source>
</evidence>
<dbReference type="Proteomes" id="UP000886829">
    <property type="component" value="Unassembled WGS sequence"/>
</dbReference>
<dbReference type="InterPro" id="IPR014030">
    <property type="entry name" value="Ketoacyl_synth_N"/>
</dbReference>
<dbReference type="EMBL" id="DXEV01000163">
    <property type="protein sequence ID" value="HIX57433.1"/>
    <property type="molecule type" value="Genomic_DNA"/>
</dbReference>
<sequence length="406" mass="42298">MALRKAVITGLGIVASIGIGKEAVLQSLQQGRSGIVREEEFANMGMRSQVAGMVNIDFKDYIDRRDLRFMGEAAAYSYVAMKEAIADAGLEPNEVSNERTGLIVGTGGASTKAVVEAADVLRAKGVKRIGPYAVTKCMSSTTSACLATPFKIKGASFSLSSACATSAHCIQSAVDEIALGRHDIVFAGGGEAADWTIASLFDGMGALSTAYNDTPASASRPYDAHRDGFVIGAGGGIVVVESEEHAKARGAKIYAEIVGSGATSDGADMVAPSGEGAVRCMRQALATCDTPIDYINTHGTATVIGDVKELEAIKEVFGDKCPPISSTKSMTGHALGAAGVNEAVYCLLMLEHGFIAPSINITELDEHAKGFDIVTSTRQTELKTVMSNSFGFGGTNATLILRKYQG</sequence>
<protein>
    <recommendedName>
        <fullName evidence="13">3-oxoacyl-[acyl-carrier-protein] synthase 1</fullName>
        <ecNumber evidence="5">2.3.1.41</ecNumber>
    </recommendedName>
    <alternativeName>
        <fullName evidence="14">3-oxoacyl-[acyl-carrier-protein] synthase I</fullName>
    </alternativeName>
    <alternativeName>
        <fullName evidence="15">Beta-ketoacyl-ACP synthase I</fullName>
    </alternativeName>
</protein>
<keyword evidence="9" id="KW-0276">Fatty acid metabolism</keyword>
<evidence type="ECO:0000313" key="20">
    <source>
        <dbReference type="EMBL" id="HIX57433.1"/>
    </source>
</evidence>
<dbReference type="Pfam" id="PF02801">
    <property type="entry name" value="Ketoacyl-synt_C"/>
    <property type="match status" value="1"/>
</dbReference>
<evidence type="ECO:0000256" key="7">
    <source>
        <dbReference type="ARBA" id="ARBA00022516"/>
    </source>
</evidence>
<evidence type="ECO:0000256" key="17">
    <source>
        <dbReference type="ARBA" id="ARBA00048506"/>
    </source>
</evidence>
<dbReference type="InterPro" id="IPR020841">
    <property type="entry name" value="PKS_Beta-ketoAc_synthase_dom"/>
</dbReference>
<dbReference type="PROSITE" id="PS52004">
    <property type="entry name" value="KS3_2"/>
    <property type="match status" value="1"/>
</dbReference>
<dbReference type="PANTHER" id="PTHR11712:SF306">
    <property type="entry name" value="3-OXOACYL-[ACYL-CARRIER-PROTEIN] SYNTHASE 1"/>
    <property type="match status" value="1"/>
</dbReference>
<evidence type="ECO:0000256" key="14">
    <source>
        <dbReference type="ARBA" id="ARBA00041620"/>
    </source>
</evidence>
<keyword evidence="12 20" id="KW-0012">Acyltransferase</keyword>
<evidence type="ECO:0000256" key="15">
    <source>
        <dbReference type="ARBA" id="ARBA00042143"/>
    </source>
</evidence>
<evidence type="ECO:0000256" key="16">
    <source>
        <dbReference type="ARBA" id="ARBA00048121"/>
    </source>
</evidence>
<dbReference type="SMART" id="SM00825">
    <property type="entry name" value="PKS_KS"/>
    <property type="match status" value="1"/>
</dbReference>
<dbReference type="PANTHER" id="PTHR11712">
    <property type="entry name" value="POLYKETIDE SYNTHASE-RELATED"/>
    <property type="match status" value="1"/>
</dbReference>
<evidence type="ECO:0000256" key="11">
    <source>
        <dbReference type="ARBA" id="ARBA00023160"/>
    </source>
</evidence>
<evidence type="ECO:0000256" key="6">
    <source>
        <dbReference type="ARBA" id="ARBA00022490"/>
    </source>
</evidence>
<gene>
    <name evidence="20" type="primary">fabB</name>
    <name evidence="20" type="ORF">H9850_08190</name>
</gene>
<evidence type="ECO:0000256" key="3">
    <source>
        <dbReference type="ARBA" id="ARBA00008467"/>
    </source>
</evidence>
<comment type="caution">
    <text evidence="20">The sequence shown here is derived from an EMBL/GenBank/DDBJ whole genome shotgun (WGS) entry which is preliminary data.</text>
</comment>
<evidence type="ECO:0000256" key="5">
    <source>
        <dbReference type="ARBA" id="ARBA00013191"/>
    </source>
</evidence>
<dbReference type="NCBIfam" id="NF005589">
    <property type="entry name" value="PRK07314.1"/>
    <property type="match status" value="1"/>
</dbReference>
<evidence type="ECO:0000256" key="12">
    <source>
        <dbReference type="ARBA" id="ARBA00023315"/>
    </source>
</evidence>
<dbReference type="GO" id="GO:0004315">
    <property type="term" value="F:3-oxoacyl-[acyl-carrier-protein] synthase activity"/>
    <property type="evidence" value="ECO:0007669"/>
    <property type="project" value="UniProtKB-EC"/>
</dbReference>
<evidence type="ECO:0000313" key="21">
    <source>
        <dbReference type="Proteomes" id="UP000886829"/>
    </source>
</evidence>
<dbReference type="NCBIfam" id="NF005935">
    <property type="entry name" value="PRK07967.1"/>
    <property type="match status" value="1"/>
</dbReference>
<comment type="similarity">
    <text evidence="3 18">Belongs to the thiolase-like superfamily. Beta-ketoacyl-ACP synthases family.</text>
</comment>
<evidence type="ECO:0000256" key="13">
    <source>
        <dbReference type="ARBA" id="ARBA00039450"/>
    </source>
</evidence>
<evidence type="ECO:0000256" key="2">
    <source>
        <dbReference type="ARBA" id="ARBA00005194"/>
    </source>
</evidence>